<keyword evidence="2" id="KW-1185">Reference proteome</keyword>
<evidence type="ECO:0000313" key="1">
    <source>
        <dbReference type="EMBL" id="TWI84817.1"/>
    </source>
</evidence>
<comment type="caution">
    <text evidence="1">The sequence shown here is derived from an EMBL/GenBank/DDBJ whole genome shotgun (WGS) entry which is preliminary data.</text>
</comment>
<dbReference type="EMBL" id="VLLF01000007">
    <property type="protein sequence ID" value="TWI84817.1"/>
    <property type="molecule type" value="Genomic_DNA"/>
</dbReference>
<reference evidence="1 2" key="1">
    <citation type="submission" date="2019-07" db="EMBL/GenBank/DDBJ databases">
        <title>Genomic Encyclopedia of Archaeal and Bacterial Type Strains, Phase II (KMG-II): from individual species to whole genera.</title>
        <authorList>
            <person name="Goeker M."/>
        </authorList>
    </citation>
    <scope>NUCLEOTIDE SEQUENCE [LARGE SCALE GENOMIC DNA]</scope>
    <source>
        <strain evidence="1 2">ATCC BAA-252</strain>
    </source>
</reference>
<protein>
    <submittedName>
        <fullName evidence="1">Uncharacterized protein</fullName>
    </submittedName>
</protein>
<accession>A0A562STY4</accession>
<dbReference type="RefSeq" id="WP_145345127.1">
    <property type="nucleotide sequence ID" value="NZ_SMLY01000057.1"/>
</dbReference>
<sequence>MNTQTIALSGGNELIVEINEHKDGLGATTVQYIKFRDGTLGTKTCTCSCAKDTASTTCDSSSTSPVCDCTGSSCTISC</sequence>
<dbReference type="Proteomes" id="UP000320593">
    <property type="component" value="Unassembled WGS sequence"/>
</dbReference>
<evidence type="ECO:0000313" key="2">
    <source>
        <dbReference type="Proteomes" id="UP000320593"/>
    </source>
</evidence>
<gene>
    <name evidence="1" type="ORF">JM93_03153</name>
</gene>
<organism evidence="1 2">
    <name type="scientific">Roseibium hamelinense</name>
    <dbReference type="NCBI Taxonomy" id="150831"/>
    <lineage>
        <taxon>Bacteria</taxon>
        <taxon>Pseudomonadati</taxon>
        <taxon>Pseudomonadota</taxon>
        <taxon>Alphaproteobacteria</taxon>
        <taxon>Hyphomicrobiales</taxon>
        <taxon>Stappiaceae</taxon>
        <taxon>Roseibium</taxon>
    </lineage>
</organism>
<name>A0A562STY4_9HYPH</name>
<dbReference type="AlphaFoldDB" id="A0A562STY4"/>
<proteinExistence type="predicted"/>